<evidence type="ECO:0000313" key="7">
    <source>
        <dbReference type="EMBL" id="KAG5501431.1"/>
    </source>
</evidence>
<dbReference type="InterPro" id="IPR006626">
    <property type="entry name" value="PbH1"/>
</dbReference>
<gene>
    <name evidence="7" type="ORF">JKF63_03244</name>
</gene>
<evidence type="ECO:0000259" key="6">
    <source>
        <dbReference type="SMART" id="SM00722"/>
    </source>
</evidence>
<feature type="region of interest" description="Disordered" evidence="5">
    <location>
        <begin position="2875"/>
        <end position="2972"/>
    </location>
</feature>
<dbReference type="SMART" id="SM00722">
    <property type="entry name" value="CASH"/>
    <property type="match status" value="5"/>
</dbReference>
<reference evidence="7 8" key="1">
    <citation type="submission" date="2021-02" db="EMBL/GenBank/DDBJ databases">
        <title>Porcisia hertigi Genome sequencing and assembly.</title>
        <authorList>
            <person name="Almutairi H."/>
            <person name="Gatherer D."/>
        </authorList>
    </citation>
    <scope>NUCLEOTIDE SEQUENCE [LARGE SCALE GENOMIC DNA]</scope>
    <source>
        <strain evidence="7 8">C119</strain>
    </source>
</reference>
<proteinExistence type="predicted"/>
<feature type="coiled-coil region" evidence="4">
    <location>
        <begin position="2807"/>
        <end position="2834"/>
    </location>
</feature>
<protein>
    <recommendedName>
        <fullName evidence="6">Carbohydrate-binding/sugar hydrolysis domain-containing protein</fullName>
    </recommendedName>
</protein>
<dbReference type="EMBL" id="JAFJZO010000027">
    <property type="protein sequence ID" value="KAG5501431.1"/>
    <property type="molecule type" value="Genomic_DNA"/>
</dbReference>
<feature type="domain" description="Carbohydrate-binding/sugar hydrolysis" evidence="6">
    <location>
        <begin position="530"/>
        <end position="667"/>
    </location>
</feature>
<dbReference type="InterPro" id="IPR006633">
    <property type="entry name" value="Carb-bd_sugar_hydrolysis-dom"/>
</dbReference>
<comment type="pathway">
    <text evidence="1">Protein modification; protein ubiquitination.</text>
</comment>
<dbReference type="Gene3D" id="2.160.20.10">
    <property type="entry name" value="Single-stranded right-handed beta-helix, Pectin lyase-like"/>
    <property type="match status" value="7"/>
</dbReference>
<feature type="domain" description="Carbohydrate-binding/sugar hydrolysis" evidence="6">
    <location>
        <begin position="2136"/>
        <end position="2289"/>
    </location>
</feature>
<dbReference type="PANTHER" id="PTHR22990">
    <property type="entry name" value="F-BOX ONLY PROTEIN"/>
    <property type="match status" value="1"/>
</dbReference>
<dbReference type="PANTHER" id="PTHR22990:SF32">
    <property type="entry name" value="RIGHT HANDED BETA HELIX DOMAIN-CONTAINING PROTEIN"/>
    <property type="match status" value="1"/>
</dbReference>
<feature type="domain" description="Carbohydrate-binding/sugar hydrolysis" evidence="6">
    <location>
        <begin position="2647"/>
        <end position="2791"/>
    </location>
</feature>
<dbReference type="SUPFAM" id="SSF51126">
    <property type="entry name" value="Pectin lyase-like"/>
    <property type="match status" value="8"/>
</dbReference>
<dbReference type="InterPro" id="IPR011050">
    <property type="entry name" value="Pectin_lyase_fold/virulence"/>
</dbReference>
<evidence type="ECO:0000256" key="5">
    <source>
        <dbReference type="SAM" id="MobiDB-lite"/>
    </source>
</evidence>
<accession>A0A836IMV6</accession>
<comment type="caution">
    <text evidence="7">The sequence shown here is derived from an EMBL/GenBank/DDBJ whole genome shotgun (WGS) entry which is preliminary data.</text>
</comment>
<dbReference type="InterPro" id="IPR039448">
    <property type="entry name" value="Beta_helix"/>
</dbReference>
<name>A0A836IMV6_9TRYP</name>
<feature type="domain" description="Carbohydrate-binding/sugar hydrolysis" evidence="6">
    <location>
        <begin position="1142"/>
        <end position="1259"/>
    </location>
</feature>
<keyword evidence="2" id="KW-0677">Repeat</keyword>
<feature type="region of interest" description="Disordered" evidence="5">
    <location>
        <begin position="2312"/>
        <end position="2341"/>
    </location>
</feature>
<keyword evidence="3" id="KW-0833">Ubl conjugation pathway</keyword>
<feature type="region of interest" description="Disordered" evidence="5">
    <location>
        <begin position="983"/>
        <end position="1028"/>
    </location>
</feature>
<feature type="compositionally biased region" description="Basic and acidic residues" evidence="5">
    <location>
        <begin position="3160"/>
        <end position="3179"/>
    </location>
</feature>
<feature type="region of interest" description="Disordered" evidence="5">
    <location>
        <begin position="3219"/>
        <end position="3287"/>
    </location>
</feature>
<dbReference type="GeneID" id="94289341"/>
<dbReference type="OrthoDB" id="427974at2759"/>
<feature type="compositionally biased region" description="Polar residues" evidence="5">
    <location>
        <begin position="2926"/>
        <end position="2948"/>
    </location>
</feature>
<evidence type="ECO:0000256" key="3">
    <source>
        <dbReference type="ARBA" id="ARBA00022786"/>
    </source>
</evidence>
<keyword evidence="8" id="KW-1185">Reference proteome</keyword>
<feature type="domain" description="Carbohydrate-binding/sugar hydrolysis" evidence="6">
    <location>
        <begin position="764"/>
        <end position="920"/>
    </location>
</feature>
<dbReference type="Pfam" id="PF13229">
    <property type="entry name" value="Beta_helix"/>
    <property type="match status" value="6"/>
</dbReference>
<dbReference type="FunFam" id="2.160.20.10:FF:000089">
    <property type="entry name" value="Right_handed_beta_helix_region /Periplasmic_copper-binding_protein_(NosD)_-_putative"/>
    <property type="match status" value="1"/>
</dbReference>
<keyword evidence="4" id="KW-0175">Coiled coil</keyword>
<evidence type="ECO:0000256" key="2">
    <source>
        <dbReference type="ARBA" id="ARBA00022737"/>
    </source>
</evidence>
<evidence type="ECO:0000256" key="1">
    <source>
        <dbReference type="ARBA" id="ARBA00004906"/>
    </source>
</evidence>
<feature type="compositionally biased region" description="Polar residues" evidence="5">
    <location>
        <begin position="3249"/>
        <end position="3258"/>
    </location>
</feature>
<organism evidence="7 8">
    <name type="scientific">Porcisia hertigi</name>
    <dbReference type="NCBI Taxonomy" id="2761500"/>
    <lineage>
        <taxon>Eukaryota</taxon>
        <taxon>Discoba</taxon>
        <taxon>Euglenozoa</taxon>
        <taxon>Kinetoplastea</taxon>
        <taxon>Metakinetoplastina</taxon>
        <taxon>Trypanosomatida</taxon>
        <taxon>Trypanosomatidae</taxon>
        <taxon>Leishmaniinae</taxon>
        <taxon>Porcisia</taxon>
    </lineage>
</organism>
<sequence length="3287" mass="350952">MYEEAGFVVVQRYSQWQKKKVRTIVVNAYAKNPSQKSIAEAIAMARPYDRIELTGGEFHESFAIQMPLELVAAEGEEPRINSRASTITIATSGIDVYLERIVVSTRSNSKLDTALLAVAGSPTCYRCLFSSVLIGGSAVATLDECTVEESWCGVGIIVQDSGGGTIKSSTIRNHRNLCADIDTRGELMVTDCTIDNATGGDGISISAATSSISRDSSAPYTSCSHVQVEHCRFSISEDGSRSTSSNGPAGGAGGAATGGCTNIAMSACCIVLSQWAAPTIAMNEFLEGEIGVLIEGPSTAKLKGNTIRLQRRCGILAIVEEGFGYSQDHKTLRITGDNLLDRCHVGIDVQCATNRASFFQQQGSTMTATGAATGAGTPADAGVNPATNSYTVSNIERFISDELPNPKRAFSWTPVQGSTPPPCSRDAACFPPSTLPTTPHLVCMEGKWYTLDKLKSNIQQLVTMALQAYPTCLQPSFEVATGGAAMSMKSTLSMTSANPFTELLRDTLGTQLNPLKDARSVESEMLHLRGNKGVDIINTKFSNCDVCAIRFGRQGYGLVEDCVFEDCGTFAIIVDCSAHPLITGCHFLRSRGASILVANFANPLIIGNEITSGKRNGIHLTNMSRGVIAGNIITAHVGVGVHMDKHSDPLICANLISQNRKGGISVADGSKPTIIFNSFTANLHAQLSCTGSSDAFITHNGITSSSGTGIHIASCSRCTVLSNTVSANDYGFLVELDADPYVQDNDVTANTRAGVCACDNALGVFVGNRILKNSGPNVLVMEGASSVFRANRIEGSSQGGVVVCNEGNGFFERNTIATNAVANVLVTGAHAQPEFLRNLIAASHSGCGIVCARSSGGSFLRNTIRGNSQCGVFIREGSNPTFRDNTISREVVGVLVSDGGKGMLMHNVIQDCYGTGVLAQRQADPVFSDNKVTGCHMSGLQITPDSVGLFEKNELRQNDIGVHLGSSTGVAVIEVDSAYRDGVDVDSEDAPQTMRTSTSQADMSRSTLPRATRDKSRLRSIADTSEQRQASMARSAVSVIRDNIITKNHRGGVLLDTLPNATLEQNDIFKNNAYGVRGDTTYSAARAQALLKTDFVAGSNASVIKPLLVTQPEYSFGKLQSVMLIRANTIHDHDEANVFLDHFDGDKNETTITQNTIFNAPYGVCVMHDSTLHSMSKNEIHTCADGFGFASGGHGCYTANHVHHCTYSGIYVSDMAHPNFTDANRIENCGFSGVLVDVSGRGVFSHSTIRHCTNGVVVFCGPTSPFHISYEEMINARILTSTPVFKENTIEENELHGVLLLSVISGCTLRSPLILTGCDSNKGFAEASFVDSLAEEPLHDPPAPFLGALGATVAARGDKLCASFTKNVIRRNRVMGVYHDRFDHWDFSALDKAHAEMKPSTDKLVKNAYGGYEILLGTSQILDNDEHRRQRQLKQVSLVENVITECSIGFGAGYGCHPYLERNKIHHNTFFGLLLRFGSAVSAYGNDICENGVAGVYAANGAKGYIAKGNIESNNGWCRPENSQHTPRSFQDCIFSKSFLSQSVVRPAEEPVDTAAAAETKPISACHRAYEQMTRLTEVHAFTMTDALRYLAELVAASSAGLTLASGSTPSALVDLKEGASSLSTGETAASSKRLLGGLALPEYADVSTADGGIGVWVEVGSRVTIQANRIRKHRNSGVLITKGVLRHHSLLHKWFDMGTDSTVNTKGNVTTATPGTAKPTPEASSSATVDIFAVQREAPPLASEEPGVLFTPQMLCANGIWAAFQIAASTSFESLETSYASLLHHSLSSASPSCPRAEEKKHRADTSNHAHIADNEIRENTDGVHVEVFHALQACSMSIQAAGSASSANGTSPYLNGENMNKSGSLSLAWKDVHARSSLSKENMLALFPAHTTPANDAFQAAAAATSYTVLSHDTNAIDCEYNPLDFTIVVERNTVMQNRRHGVYAVHVADVNCGTWVSSRSALNEMIATPYKDIRTSVIVGKDLTQMTGTLSFGVYVLKQKVGHALFQKNDLFCNGETQVYVTSRYVAVTSDGDRTLMQLDTCASSLESSYASEVLIAVPVVASLLQQPPPGVLLWDENKIHDSKKGVRLCGYLGPHCVRFQRNTFANIEDEALLLEGHLAYVTIGKGNLFDSNGVGIRVSQEPRLSLATSPATCLTTLRTCIFHNTFRAAKDSSILLEATTERTPLVYRNEFSGHMEGGTALYAASDSSGSGADVQGNVFSGNYIPVVLVGKKGSGEVHTRSNPLVTLLENRFTFNYVGVVVCNGAFPKFERNLFDNNTRAGLEVVGKGTGALVHHCVFCEQRRDSHAEKSSATLAGHPPPPPRPTATETRSPAHSPKETILLKRRKLSFSLLPENARVLGVTSQDRLPAGLRFGPFTETVVDACGFVNNDIGVDAIRDATSAVGVLTEPKTHLKDCLFAKHQVCGVLVRGSKGAAWNSDGGLKKTVEARTASDAAAEVNSALSMAVTTVIEHCVFAESATADGCGDVVAMEGGCATFRNNVFSGTVVGKVGGLACFTQNNFVALSEVHDAPFSESALDLPGADNVAAPGVVIQEGGRIVVERNTIAHRKVGVQCLPGAEGIVTLNCVFQCLTGLLLAPFNRTDVKKNRVLDTVECGVLAYGGQMADNTIVRAAIGFFAQPASLYKGINAVPSHKRDALELLCARNTVIGCTEDGLLITTAGVFDGNTVSHCKNGIRITPSLKSGSTSISPVIKQCNVYDNSTGVCMDDDSESVVRDNDIFDNETIGLLVAPTATGTLQDNHISSPMDQGAVEIPTEVRLKSVGNIIRNQFSPAFQRGTRASRAKDYQVEQASLERELRDLNNAVEEAHQNMETVSGSMRSLHRELVNLYSRSIADFAAVMSGPAGRALRAASTETGKAKAAVGARKQEARTTSPMHAIVGTTSDVEKPVDVSGATAPRKRTSSTGPRATSANSRRASNISTGSRKPSKPEPTKGIRSRQKTVNSMSTSDPRQVLVHVFTNAETGGNADAIGQAITGILAKAPLSKYSFVPTISTCTSQLQQLLRPPHPMKPFLCVVVLDAHFGGLSHSDQHALYELHTIAAAAGGGGNDTSHRFYTVLPRSSSTKNEASGNEKGSMSFEAYAAAHQPLSYTTSVEEVLDDLHELIAKDLRACAAAETGKRAWRASLQGHRTSNVSKKSDDRLTSSDDKGSHRTSEVDEPLQRTPVNTKSPTFTTEHIGALFSQLTPEAFGFETAKGTRSTKKRKGSVSFSALKSDEDTQGRRKSSTQSRKNPTTGPAAPLSRRRSSASSSKNAQREPPASKKT</sequence>
<dbReference type="NCBIfam" id="TIGR03804">
    <property type="entry name" value="para_beta_helix"/>
    <property type="match status" value="2"/>
</dbReference>
<dbReference type="InterPro" id="IPR051550">
    <property type="entry name" value="SCF-Subunits/Alg-Epimerases"/>
</dbReference>
<dbReference type="InterPro" id="IPR022441">
    <property type="entry name" value="Para_beta_helix_rpt-2"/>
</dbReference>
<dbReference type="SMART" id="SM00710">
    <property type="entry name" value="PbH1"/>
    <property type="match status" value="39"/>
</dbReference>
<feature type="compositionally biased region" description="Polar residues" evidence="5">
    <location>
        <begin position="993"/>
        <end position="1009"/>
    </location>
</feature>
<dbReference type="InterPro" id="IPR012334">
    <property type="entry name" value="Pectin_lyas_fold"/>
</dbReference>
<dbReference type="RefSeq" id="XP_067756054.1">
    <property type="nucleotide sequence ID" value="XM_067899264.1"/>
</dbReference>
<evidence type="ECO:0000256" key="4">
    <source>
        <dbReference type="SAM" id="Coils"/>
    </source>
</evidence>
<dbReference type="Proteomes" id="UP000674318">
    <property type="component" value="Unassembled WGS sequence"/>
</dbReference>
<feature type="region of interest" description="Disordered" evidence="5">
    <location>
        <begin position="3148"/>
        <end position="3195"/>
    </location>
</feature>
<dbReference type="KEGG" id="phet:94289341"/>
<evidence type="ECO:0000313" key="8">
    <source>
        <dbReference type="Proteomes" id="UP000674318"/>
    </source>
</evidence>